<feature type="chain" id="PRO_5044721958" evidence="2">
    <location>
        <begin position="25"/>
        <end position="93"/>
    </location>
</feature>
<dbReference type="PANTHER" id="PTHR33474:SF1">
    <property type="entry name" value="OS09G0412700 PROTEIN"/>
    <property type="match status" value="1"/>
</dbReference>
<name>A0ABC9FFU3_9POAL</name>
<reference evidence="4 5" key="2">
    <citation type="submission" date="2024-10" db="EMBL/GenBank/DDBJ databases">
        <authorList>
            <person name="Ryan C."/>
        </authorList>
    </citation>
    <scope>NUCLEOTIDE SEQUENCE [LARGE SCALE GENOMIC DNA]</scope>
</reference>
<reference evidence="5" key="1">
    <citation type="submission" date="2024-06" db="EMBL/GenBank/DDBJ databases">
        <authorList>
            <person name="Ryan C."/>
        </authorList>
    </citation>
    <scope>NUCLEOTIDE SEQUENCE [LARGE SCALE GENOMIC DNA]</scope>
</reference>
<dbReference type="AlphaFoldDB" id="A0ABC9FFU3"/>
<accession>A0ABC9FFU3</accession>
<keyword evidence="5" id="KW-1185">Reference proteome</keyword>
<evidence type="ECO:0000313" key="5">
    <source>
        <dbReference type="Proteomes" id="UP001497457"/>
    </source>
</evidence>
<keyword evidence="2" id="KW-0732">Signal</keyword>
<dbReference type="PANTHER" id="PTHR33474">
    <property type="entry name" value="TRANSMEMBRANE PROTEIN"/>
    <property type="match status" value="1"/>
</dbReference>
<dbReference type="EMBL" id="OZ075116">
    <property type="protein sequence ID" value="CAL5074350.1"/>
    <property type="molecule type" value="Genomic_DNA"/>
</dbReference>
<organism evidence="4 5">
    <name type="scientific">Urochloa decumbens</name>
    <dbReference type="NCBI Taxonomy" id="240449"/>
    <lineage>
        <taxon>Eukaryota</taxon>
        <taxon>Viridiplantae</taxon>
        <taxon>Streptophyta</taxon>
        <taxon>Embryophyta</taxon>
        <taxon>Tracheophyta</taxon>
        <taxon>Spermatophyta</taxon>
        <taxon>Magnoliopsida</taxon>
        <taxon>Liliopsida</taxon>
        <taxon>Poales</taxon>
        <taxon>Poaceae</taxon>
        <taxon>PACMAD clade</taxon>
        <taxon>Panicoideae</taxon>
        <taxon>Panicodae</taxon>
        <taxon>Paniceae</taxon>
        <taxon>Melinidinae</taxon>
        <taxon>Urochloa</taxon>
    </lineage>
</organism>
<gene>
    <name evidence="4" type="ORF">URODEC1_LOCUS105158</name>
    <name evidence="3" type="ORF">URODEC1_LOCUS99459</name>
</gene>
<feature type="region of interest" description="Disordered" evidence="1">
    <location>
        <begin position="72"/>
        <end position="93"/>
    </location>
</feature>
<dbReference type="Proteomes" id="UP001497457">
    <property type="component" value="Chromosome 5rd"/>
</dbReference>
<evidence type="ECO:0000256" key="2">
    <source>
        <dbReference type="SAM" id="SignalP"/>
    </source>
</evidence>
<evidence type="ECO:0000256" key="1">
    <source>
        <dbReference type="SAM" id="MobiDB-lite"/>
    </source>
</evidence>
<evidence type="ECO:0000313" key="4">
    <source>
        <dbReference type="EMBL" id="CAL5074350.1"/>
    </source>
</evidence>
<dbReference type="EMBL" id="OZ075115">
    <property type="protein sequence ID" value="CAL5064415.1"/>
    <property type="molecule type" value="Genomic_DNA"/>
</dbReference>
<protein>
    <submittedName>
        <fullName evidence="4">Uncharacterized protein</fullName>
    </submittedName>
</protein>
<evidence type="ECO:0000313" key="3">
    <source>
        <dbReference type="EMBL" id="CAL5064415.1"/>
    </source>
</evidence>
<sequence length="93" mass="10487">MERTPVLCLLITMLAFYLLVPSSAVPLSRLQKMPMQEAGQMLSVKGSTPEAKMKTERFVLEDDQSVISERMAFETQDYGPPGPNNHHKPPGWR</sequence>
<proteinExistence type="predicted"/>
<dbReference type="Proteomes" id="UP001497457">
    <property type="component" value="Chromosome 6rd"/>
</dbReference>
<feature type="signal peptide" evidence="2">
    <location>
        <begin position="1"/>
        <end position="24"/>
    </location>
</feature>